<sequence>MASQPAKGVRLVNVVPLKTKIKVEQLSDDEDVVSCKICSKGFASDMALRNHARMEHFEIFAEGDPSAWTAPAEPQEATQPKTRKLQQIKMPLPIKVKENPEEVKLKTEEILSSMTAGNLMSLASNDVSYIIIKSDESFPEEPKKKRVRVMKVDHTGKETTKKKEPEPITGPFECVQPSNQVADGVCHQIFFSCCEYSSHYRDEHTRRRKGLRCQVCEKPLLQQDEGKMPYTCEVCGAGFMASKELSEHTSIAHVKLKPFQCTVCFKRFTQQGGVQQHMRMHTGDRPFPCTFCQKSFTQKSGLDQHLRIHTKVKPYRCVICAKTFCQSVHLKQHMRTHTNVSPFQCGICQKRFKQSSHLNYHLRNHNPGNMTDDQKQKYEELVGMMSKEVVQVEIPESEETVETTETTEITEITDDMEQVIAEQSIQVVQNETGDEYILSDDGQTWSVQLVEK</sequence>
<dbReference type="PROSITE" id="PS50157">
    <property type="entry name" value="ZINC_FINGER_C2H2_2"/>
    <property type="match status" value="6"/>
</dbReference>
<dbReference type="GO" id="GO:0003677">
    <property type="term" value="F:DNA binding"/>
    <property type="evidence" value="ECO:0007669"/>
    <property type="project" value="UniProtKB-KW"/>
</dbReference>
<evidence type="ECO:0000313" key="13">
    <source>
        <dbReference type="EMBL" id="KAL0809065.1"/>
    </source>
</evidence>
<evidence type="ECO:0000256" key="3">
    <source>
        <dbReference type="ARBA" id="ARBA00022723"/>
    </source>
</evidence>
<evidence type="ECO:0000256" key="11">
    <source>
        <dbReference type="PROSITE-ProRule" id="PRU00042"/>
    </source>
</evidence>
<evidence type="ECO:0000256" key="5">
    <source>
        <dbReference type="ARBA" id="ARBA00022771"/>
    </source>
</evidence>
<dbReference type="PROSITE" id="PS00028">
    <property type="entry name" value="ZINC_FINGER_C2H2_1"/>
    <property type="match status" value="6"/>
</dbReference>
<keyword evidence="4" id="KW-0677">Repeat</keyword>
<reference evidence="13 14" key="1">
    <citation type="submission" date="2024-06" db="EMBL/GenBank/DDBJ databases">
        <title>A chromosome-level genome assembly of beet webworm, Loxostege sticticalis.</title>
        <authorList>
            <person name="Zhang Y."/>
        </authorList>
    </citation>
    <scope>NUCLEOTIDE SEQUENCE [LARGE SCALE GENOMIC DNA]</scope>
    <source>
        <strain evidence="13">AQ028</strain>
        <tissue evidence="13">Male pupae</tissue>
    </source>
</reference>
<evidence type="ECO:0000256" key="2">
    <source>
        <dbReference type="ARBA" id="ARBA00004123"/>
    </source>
</evidence>
<dbReference type="FunFam" id="3.30.160.60:FF:000925">
    <property type="entry name" value="Zinc finger protein 668"/>
    <property type="match status" value="1"/>
</dbReference>
<dbReference type="PANTHER" id="PTHR24394">
    <property type="entry name" value="ZINC FINGER PROTEIN"/>
    <property type="match status" value="1"/>
</dbReference>
<comment type="subcellular location">
    <subcellularLocation>
        <location evidence="2">Nucleus</location>
    </subcellularLocation>
</comment>
<dbReference type="GO" id="GO:0005634">
    <property type="term" value="C:nucleus"/>
    <property type="evidence" value="ECO:0007669"/>
    <property type="project" value="UniProtKB-SubCell"/>
</dbReference>
<feature type="domain" description="C2H2-type" evidence="12">
    <location>
        <begin position="287"/>
        <end position="314"/>
    </location>
</feature>
<feature type="domain" description="C2H2-type" evidence="12">
    <location>
        <begin position="315"/>
        <end position="342"/>
    </location>
</feature>
<dbReference type="GO" id="GO:0008270">
    <property type="term" value="F:zinc ion binding"/>
    <property type="evidence" value="ECO:0007669"/>
    <property type="project" value="UniProtKB-KW"/>
</dbReference>
<evidence type="ECO:0000256" key="10">
    <source>
        <dbReference type="ARBA" id="ARBA00023242"/>
    </source>
</evidence>
<dbReference type="InterPro" id="IPR036236">
    <property type="entry name" value="Znf_C2H2_sf"/>
</dbReference>
<protein>
    <recommendedName>
        <fullName evidence="12">C2H2-type domain-containing protein</fullName>
    </recommendedName>
</protein>
<dbReference type="SMART" id="SM00355">
    <property type="entry name" value="ZnF_C2H2"/>
    <property type="match status" value="6"/>
</dbReference>
<dbReference type="PANTHER" id="PTHR24394:SF29">
    <property type="entry name" value="MYONEURIN"/>
    <property type="match status" value="1"/>
</dbReference>
<evidence type="ECO:0000256" key="4">
    <source>
        <dbReference type="ARBA" id="ARBA00022737"/>
    </source>
</evidence>
<dbReference type="FunFam" id="3.30.160.60:FF:001049">
    <property type="entry name" value="zinc finger protein 319"/>
    <property type="match status" value="1"/>
</dbReference>
<proteinExistence type="predicted"/>
<keyword evidence="3" id="KW-0479">Metal-binding</keyword>
<keyword evidence="6" id="KW-0862">Zinc</keyword>
<feature type="domain" description="C2H2-type" evidence="12">
    <location>
        <begin position="33"/>
        <end position="56"/>
    </location>
</feature>
<dbReference type="FunFam" id="3.30.160.60:FF:000670">
    <property type="entry name" value="zinc finger protein 22"/>
    <property type="match status" value="1"/>
</dbReference>
<evidence type="ECO:0000259" key="12">
    <source>
        <dbReference type="PROSITE" id="PS50157"/>
    </source>
</evidence>
<keyword evidence="7" id="KW-0805">Transcription regulation</keyword>
<dbReference type="Proteomes" id="UP001549921">
    <property type="component" value="Unassembled WGS sequence"/>
</dbReference>
<organism evidence="13 14">
    <name type="scientific">Loxostege sticticalis</name>
    <name type="common">Beet webworm moth</name>
    <dbReference type="NCBI Taxonomy" id="481309"/>
    <lineage>
        <taxon>Eukaryota</taxon>
        <taxon>Metazoa</taxon>
        <taxon>Ecdysozoa</taxon>
        <taxon>Arthropoda</taxon>
        <taxon>Hexapoda</taxon>
        <taxon>Insecta</taxon>
        <taxon>Pterygota</taxon>
        <taxon>Neoptera</taxon>
        <taxon>Endopterygota</taxon>
        <taxon>Lepidoptera</taxon>
        <taxon>Glossata</taxon>
        <taxon>Ditrysia</taxon>
        <taxon>Pyraloidea</taxon>
        <taxon>Crambidae</taxon>
        <taxon>Pyraustinae</taxon>
        <taxon>Loxostege</taxon>
    </lineage>
</organism>
<dbReference type="EMBL" id="JBEDNZ010000030">
    <property type="protein sequence ID" value="KAL0809065.1"/>
    <property type="molecule type" value="Genomic_DNA"/>
</dbReference>
<keyword evidence="8" id="KW-0238">DNA-binding</keyword>
<dbReference type="Gene3D" id="3.30.160.60">
    <property type="entry name" value="Classic Zinc Finger"/>
    <property type="match status" value="5"/>
</dbReference>
<dbReference type="AlphaFoldDB" id="A0ABD0S4R8"/>
<dbReference type="Pfam" id="PF00096">
    <property type="entry name" value="zf-C2H2"/>
    <property type="match status" value="4"/>
</dbReference>
<dbReference type="InterPro" id="IPR013087">
    <property type="entry name" value="Znf_C2H2_type"/>
</dbReference>
<feature type="domain" description="C2H2-type" evidence="12">
    <location>
        <begin position="230"/>
        <end position="258"/>
    </location>
</feature>
<feature type="domain" description="C2H2-type" evidence="12">
    <location>
        <begin position="343"/>
        <end position="370"/>
    </location>
</feature>
<evidence type="ECO:0000256" key="7">
    <source>
        <dbReference type="ARBA" id="ARBA00023015"/>
    </source>
</evidence>
<keyword evidence="10" id="KW-0539">Nucleus</keyword>
<name>A0ABD0S4R8_LOXSC</name>
<dbReference type="SUPFAM" id="SSF57667">
    <property type="entry name" value="beta-beta-alpha zinc fingers"/>
    <property type="match status" value="3"/>
</dbReference>
<accession>A0ABD0S4R8</accession>
<keyword evidence="9" id="KW-0804">Transcription</keyword>
<gene>
    <name evidence="13" type="ORF">ABMA28_012701</name>
</gene>
<evidence type="ECO:0000313" key="14">
    <source>
        <dbReference type="Proteomes" id="UP001549921"/>
    </source>
</evidence>
<evidence type="ECO:0000256" key="9">
    <source>
        <dbReference type="ARBA" id="ARBA00023163"/>
    </source>
</evidence>
<feature type="domain" description="C2H2-type" evidence="12">
    <location>
        <begin position="259"/>
        <end position="286"/>
    </location>
</feature>
<comment type="function">
    <text evidence="1">May be involved in transcriptional regulation.</text>
</comment>
<evidence type="ECO:0000256" key="1">
    <source>
        <dbReference type="ARBA" id="ARBA00003767"/>
    </source>
</evidence>
<evidence type="ECO:0000256" key="8">
    <source>
        <dbReference type="ARBA" id="ARBA00023125"/>
    </source>
</evidence>
<evidence type="ECO:0000256" key="6">
    <source>
        <dbReference type="ARBA" id="ARBA00022833"/>
    </source>
</evidence>
<dbReference type="FunFam" id="3.30.160.60:FF:000097">
    <property type="entry name" value="Zinc finger protein"/>
    <property type="match status" value="1"/>
</dbReference>
<keyword evidence="5 11" id="KW-0863">Zinc-finger</keyword>
<comment type="caution">
    <text evidence="13">The sequence shown here is derived from an EMBL/GenBank/DDBJ whole genome shotgun (WGS) entry which is preliminary data.</text>
</comment>